<organism evidence="1 2">
    <name type="scientific">Pseudomonas flavocrustae</name>
    <dbReference type="NCBI Taxonomy" id="2991719"/>
    <lineage>
        <taxon>Bacteria</taxon>
        <taxon>Pseudomonadati</taxon>
        <taxon>Pseudomonadota</taxon>
        <taxon>Gammaproteobacteria</taxon>
        <taxon>Pseudomonadales</taxon>
        <taxon>Pseudomonadaceae</taxon>
        <taxon>Pseudomonas</taxon>
    </lineage>
</organism>
<evidence type="ECO:0000313" key="2">
    <source>
        <dbReference type="Proteomes" id="UP001157461"/>
    </source>
</evidence>
<dbReference type="EMBL" id="JAPDIQ010000006">
    <property type="protein sequence ID" value="MDH4764219.1"/>
    <property type="molecule type" value="Genomic_DNA"/>
</dbReference>
<protein>
    <submittedName>
        <fullName evidence="1">Uncharacterized protein</fullName>
    </submittedName>
</protein>
<keyword evidence="2" id="KW-1185">Reference proteome</keyword>
<accession>A0ABT6IJJ8</accession>
<dbReference type="Proteomes" id="UP001157461">
    <property type="component" value="Unassembled WGS sequence"/>
</dbReference>
<proteinExistence type="predicted"/>
<evidence type="ECO:0000313" key="1">
    <source>
        <dbReference type="EMBL" id="MDH4764219.1"/>
    </source>
</evidence>
<comment type="caution">
    <text evidence="1">The sequence shown here is derived from an EMBL/GenBank/DDBJ whole genome shotgun (WGS) entry which is preliminary data.</text>
</comment>
<name>A0ABT6IJJ8_9PSED</name>
<sequence length="147" mass="16613">MSFFQCRLPALEPGNDNSGIASESTFDKPLLALNRKACLLRDMSFLLYSTLYLFFDSEQYAMPTISINAHWGPSTITLDRHGFEQLVELLKTPSAAQPKSKKIGPYTYALSHDRLSWGDATRPYDYSVEDSADELLDIIHTVLKEEC</sequence>
<reference evidence="1 2" key="1">
    <citation type="submission" date="2022-10" db="EMBL/GenBank/DDBJ databases">
        <title>A novel Pseudomonas species, isolated from Passiflora incarnata leaves.</title>
        <authorList>
            <person name="Cueva-Yesquen L.G."/>
            <person name="Fantinatti-Garboggini F."/>
        </authorList>
    </citation>
    <scope>NUCLEOTIDE SEQUENCE [LARGE SCALE GENOMIC DNA]</scope>
    <source>
        <strain evidence="1 2">CBMAI 2609</strain>
    </source>
</reference>
<gene>
    <name evidence="1" type="ORF">OMP44_15120</name>
</gene>
<dbReference type="RefSeq" id="WP_280309358.1">
    <property type="nucleotide sequence ID" value="NZ_JAPDIQ010000006.1"/>
</dbReference>